<feature type="compositionally biased region" description="Polar residues" evidence="1">
    <location>
        <begin position="1"/>
        <end position="14"/>
    </location>
</feature>
<dbReference type="Gene3D" id="3.30.750.140">
    <property type="match status" value="1"/>
</dbReference>
<dbReference type="InterPro" id="IPR021136">
    <property type="entry name" value="Flagellar_hook_control-like_C"/>
</dbReference>
<accession>A0A1I3S3C8</accession>
<organism evidence="3 4">
    <name type="scientific">Marinobacter persicus</name>
    <dbReference type="NCBI Taxonomy" id="930118"/>
    <lineage>
        <taxon>Bacteria</taxon>
        <taxon>Pseudomonadati</taxon>
        <taxon>Pseudomonadota</taxon>
        <taxon>Gammaproteobacteria</taxon>
        <taxon>Pseudomonadales</taxon>
        <taxon>Marinobacteraceae</taxon>
        <taxon>Marinobacter</taxon>
    </lineage>
</organism>
<feature type="region of interest" description="Disordered" evidence="1">
    <location>
        <begin position="1"/>
        <end position="40"/>
    </location>
</feature>
<reference evidence="3 4" key="1">
    <citation type="submission" date="2016-10" db="EMBL/GenBank/DDBJ databases">
        <authorList>
            <person name="de Groot N.N."/>
        </authorList>
    </citation>
    <scope>NUCLEOTIDE SEQUENCE [LARGE SCALE GENOMIC DNA]</scope>
    <source>
        <strain evidence="3 4">IBRC-M 10445</strain>
    </source>
</reference>
<dbReference type="Proteomes" id="UP000199445">
    <property type="component" value="Unassembled WGS sequence"/>
</dbReference>
<dbReference type="EMBL" id="FOSC01000003">
    <property type="protein sequence ID" value="SFJ53128.1"/>
    <property type="molecule type" value="Genomic_DNA"/>
</dbReference>
<gene>
    <name evidence="3" type="ORF">SAMN05216429_103189</name>
</gene>
<evidence type="ECO:0000256" key="1">
    <source>
        <dbReference type="SAM" id="MobiDB-lite"/>
    </source>
</evidence>
<dbReference type="AlphaFoldDB" id="A0A1I3S3C8"/>
<name>A0A1I3S3C8_9GAMM</name>
<sequence length="460" mass="49599">MKLPTGTSSSNPSPELTARQAEGMARARLQAAADSGGRIDPSLTARQQLAQLQMANRETALARVAEVLQQKGGSHELLLEIKGRTLAVNVGNRPPEVTAGDLIKVMRANNELQLMGKLAASQESTVARALAQRLPWQQNLQSGLAQLVEAMQGGIKPTTRPGQLPVNSANIQPLPAGAQQALENILSRLPHADTLTPGAGKADGAAGQVKQWLAESGLFAESRLLQTGQKNAAPADLKLALTRMVTALLASQNQDGAHFNRLTPTASPEFQMAPLQFPQTATPAAQPPSSEPANAGQMLRLLAGMLNRITVNQLHSQTLTARAGAEPGTPVSTQLIDLPWLNPQQEPKIAQLRVEQYEQSSREQADKPGRASISEWRLTLSMDLDHAGPLHFDVSFRYPAVSAQVWAEKQSTLRQVNEELPLLRQSLSDLGLEVDSLDCRRGSPLHTQTRLEHRLVDTKA</sequence>
<feature type="domain" description="Flagellar hook-length control protein-like C-terminal" evidence="2">
    <location>
        <begin position="374"/>
        <end position="444"/>
    </location>
</feature>
<dbReference type="InterPro" id="IPR038610">
    <property type="entry name" value="FliK-like_C_sf"/>
</dbReference>
<evidence type="ECO:0000313" key="3">
    <source>
        <dbReference type="EMBL" id="SFJ53128.1"/>
    </source>
</evidence>
<dbReference type="RefSeq" id="WP_227663516.1">
    <property type="nucleotide sequence ID" value="NZ_BMYN01000003.1"/>
</dbReference>
<dbReference type="Pfam" id="PF02120">
    <property type="entry name" value="Flg_hook"/>
    <property type="match status" value="1"/>
</dbReference>
<protein>
    <submittedName>
        <fullName evidence="3">Hook-length control protein FliK</fullName>
    </submittedName>
</protein>
<evidence type="ECO:0000259" key="2">
    <source>
        <dbReference type="Pfam" id="PF02120"/>
    </source>
</evidence>
<proteinExistence type="predicted"/>
<evidence type="ECO:0000313" key="4">
    <source>
        <dbReference type="Proteomes" id="UP000199445"/>
    </source>
</evidence>
<keyword evidence="4" id="KW-1185">Reference proteome</keyword>